<dbReference type="HOGENOM" id="CLU_154609_0_0_5"/>
<evidence type="ECO:0000256" key="1">
    <source>
        <dbReference type="SAM" id="MobiDB-lite"/>
    </source>
</evidence>
<feature type="region of interest" description="Disordered" evidence="1">
    <location>
        <begin position="110"/>
        <end position="134"/>
    </location>
</feature>
<evidence type="ECO:0000313" key="2">
    <source>
        <dbReference type="EMBL" id="ABJ06525.1"/>
    </source>
</evidence>
<name>Q07NF9_RHOP5</name>
<dbReference type="AlphaFoldDB" id="Q07NF9"/>
<proteinExistence type="predicted"/>
<dbReference type="EMBL" id="CP000463">
    <property type="protein sequence ID" value="ABJ06525.1"/>
    <property type="molecule type" value="Genomic_DNA"/>
</dbReference>
<accession>Q07NF9</accession>
<protein>
    <submittedName>
        <fullName evidence="2">Uncharacterized protein</fullName>
    </submittedName>
</protein>
<organism evidence="2">
    <name type="scientific">Rhodopseudomonas palustris (strain BisA53)</name>
    <dbReference type="NCBI Taxonomy" id="316055"/>
    <lineage>
        <taxon>Bacteria</taxon>
        <taxon>Pseudomonadati</taxon>
        <taxon>Pseudomonadota</taxon>
        <taxon>Alphaproteobacteria</taxon>
        <taxon>Hyphomicrobiales</taxon>
        <taxon>Nitrobacteraceae</taxon>
        <taxon>Rhodopseudomonas</taxon>
    </lineage>
</organism>
<sequence>MNPTGLESPRFETTCTVLAFPDPAAGLVDPDQVLRAPGLSRAEKRAMLASWASDAYAVEAKPWLRLIPNRAEPIALAAILEALRRLDDEPEPPPKGGMAIRLADLRRPRPVTADGWQRQRMMPSSIRRTPHGLA</sequence>
<dbReference type="eggNOG" id="ENOG5033AXH">
    <property type="taxonomic scope" value="Bacteria"/>
</dbReference>
<dbReference type="KEGG" id="rpe:RPE_2587"/>
<gene>
    <name evidence="2" type="ordered locus">RPE_2587</name>
</gene>
<reference evidence="2" key="1">
    <citation type="submission" date="2006-09" db="EMBL/GenBank/DDBJ databases">
        <title>Complete sequence of Rhodopseudomonas palustris BisA53.</title>
        <authorList>
            <consortium name="US DOE Joint Genome Institute"/>
            <person name="Copeland A."/>
            <person name="Lucas S."/>
            <person name="Lapidus A."/>
            <person name="Barry K."/>
            <person name="Detter J.C."/>
            <person name="Glavina del Rio T."/>
            <person name="Hammon N."/>
            <person name="Israni S."/>
            <person name="Dalin E."/>
            <person name="Tice H."/>
            <person name="Pitluck S."/>
            <person name="Chain P."/>
            <person name="Malfatti S."/>
            <person name="Shin M."/>
            <person name="Vergez L."/>
            <person name="Schmutz J."/>
            <person name="Larimer F."/>
            <person name="Land M."/>
            <person name="Hauser L."/>
            <person name="Pelletier D.A."/>
            <person name="Kyrpides N."/>
            <person name="Kim E."/>
            <person name="Harwood C.S."/>
            <person name="Oda Y."/>
            <person name="Richardson P."/>
        </authorList>
    </citation>
    <scope>NUCLEOTIDE SEQUENCE [LARGE SCALE GENOMIC DNA]</scope>
    <source>
        <strain evidence="2">BisA53</strain>
    </source>
</reference>